<feature type="transmembrane region" description="Helical" evidence="2">
    <location>
        <begin position="38"/>
        <end position="57"/>
    </location>
</feature>
<keyword evidence="2" id="KW-1133">Transmembrane helix</keyword>
<dbReference type="PATRIC" id="fig|408015.6.peg.4116"/>
<organism evidence="3 4">
    <name type="scientific">Streptomyces xiamenensis</name>
    <dbReference type="NCBI Taxonomy" id="408015"/>
    <lineage>
        <taxon>Bacteria</taxon>
        <taxon>Bacillati</taxon>
        <taxon>Actinomycetota</taxon>
        <taxon>Actinomycetes</taxon>
        <taxon>Kitasatosporales</taxon>
        <taxon>Streptomycetaceae</taxon>
        <taxon>Streptomyces</taxon>
    </lineage>
</organism>
<feature type="region of interest" description="Disordered" evidence="1">
    <location>
        <begin position="163"/>
        <end position="188"/>
    </location>
</feature>
<evidence type="ECO:0000256" key="1">
    <source>
        <dbReference type="SAM" id="MobiDB-lite"/>
    </source>
</evidence>
<dbReference type="Proteomes" id="UP000034034">
    <property type="component" value="Chromosome"/>
</dbReference>
<dbReference type="InterPro" id="IPR046291">
    <property type="entry name" value="DUF6328"/>
</dbReference>
<dbReference type="AlphaFoldDB" id="A0A0F7FXP6"/>
<evidence type="ECO:0000313" key="3">
    <source>
        <dbReference type="EMBL" id="AKG45449.1"/>
    </source>
</evidence>
<feature type="region of interest" description="Disordered" evidence="1">
    <location>
        <begin position="1"/>
        <end position="20"/>
    </location>
</feature>
<keyword evidence="2" id="KW-0472">Membrane</keyword>
<feature type="transmembrane region" description="Helical" evidence="2">
    <location>
        <begin position="105"/>
        <end position="129"/>
    </location>
</feature>
<proteinExistence type="predicted"/>
<evidence type="ECO:0000256" key="2">
    <source>
        <dbReference type="SAM" id="Phobius"/>
    </source>
</evidence>
<reference evidence="3" key="1">
    <citation type="submission" date="2019-08" db="EMBL/GenBank/DDBJ databases">
        <title>Complete genome sequence of a mangrove-derived Streptomyces xiamenensis.</title>
        <authorList>
            <person name="Xu J."/>
        </authorList>
    </citation>
    <scope>NUCLEOTIDE SEQUENCE</scope>
    <source>
        <strain evidence="3">318</strain>
    </source>
</reference>
<dbReference type="HOGENOM" id="CLU_087620_0_0_11"/>
<dbReference type="Pfam" id="PF19853">
    <property type="entry name" value="DUF6328"/>
    <property type="match status" value="1"/>
</dbReference>
<dbReference type="EMBL" id="CP009922">
    <property type="protein sequence ID" value="AKG45449.1"/>
    <property type="molecule type" value="Genomic_DNA"/>
</dbReference>
<feature type="compositionally biased region" description="Basic residues" evidence="1">
    <location>
        <begin position="178"/>
        <end position="188"/>
    </location>
</feature>
<feature type="transmembrane region" description="Helical" evidence="2">
    <location>
        <begin position="135"/>
        <end position="157"/>
    </location>
</feature>
<evidence type="ECO:0000313" key="4">
    <source>
        <dbReference type="Proteomes" id="UP000034034"/>
    </source>
</evidence>
<gene>
    <name evidence="3" type="ORF">SXIM_40650</name>
</gene>
<feature type="compositionally biased region" description="Basic and acidic residues" evidence="1">
    <location>
        <begin position="11"/>
        <end position="20"/>
    </location>
</feature>
<accession>A0A0F7FXP6</accession>
<dbReference type="KEGG" id="sxi:SXIM_40650"/>
<protein>
    <submittedName>
        <fullName evidence="3">Integral membrane protein</fullName>
    </submittedName>
</protein>
<keyword evidence="4" id="KW-1185">Reference proteome</keyword>
<feature type="transmembrane region" description="Helical" evidence="2">
    <location>
        <begin position="63"/>
        <end position="85"/>
    </location>
</feature>
<keyword evidence="2" id="KW-0812">Transmembrane</keyword>
<sequence>MAVMEGAPAHSRRETPRERDDRNFAELLQELRVTQTGVQILFAFLLTLVFTARFPVLDAFQRGTYLTTLLLAMAASILFTAPAALHRALFRRGAKRRIVEVSSRLAALGLVTLALALTGALLLVVDVVVSRTAGVIAAAGAFAACAGLWLLLPAVLARRLPPRPGHRRRMHGTEFRARRPGRPPRHHT</sequence>
<dbReference type="STRING" id="408015.SXIM_40650"/>
<name>A0A0F7FXP6_9ACTN</name>